<evidence type="ECO:0000256" key="1">
    <source>
        <dbReference type="SAM" id="Phobius"/>
    </source>
</evidence>
<evidence type="ECO:0000313" key="2">
    <source>
        <dbReference type="EMBL" id="MDP4300334.1"/>
    </source>
</evidence>
<protein>
    <submittedName>
        <fullName evidence="2">Uncharacterized protein</fullName>
    </submittedName>
</protein>
<proteinExistence type="predicted"/>
<sequence>MLELISLMLGGLLRLAPEFLKRLQARDDHAHELEMTRLQLQIDQARATQQIDLVHAQGAVAADSGELAALAEALRLEGGKGGGWSDRLSRSVRPVLTYWWCIVLYTLAKAVTIMLAWQSGAGMAGIAPLLVTEFDRAVIGSIMAFWFVDRSLRRGRL</sequence>
<dbReference type="RefSeq" id="WP_305748895.1">
    <property type="nucleotide sequence ID" value="NZ_JAUZEE010000003.1"/>
</dbReference>
<gene>
    <name evidence="2" type="ORF">Q8X39_06765</name>
</gene>
<organism evidence="2 3">
    <name type="scientific">Leptothrix discophora</name>
    <dbReference type="NCBI Taxonomy" id="89"/>
    <lineage>
        <taxon>Bacteria</taxon>
        <taxon>Pseudomonadati</taxon>
        <taxon>Pseudomonadota</taxon>
        <taxon>Betaproteobacteria</taxon>
        <taxon>Burkholderiales</taxon>
        <taxon>Sphaerotilaceae</taxon>
        <taxon>Leptothrix</taxon>
    </lineage>
</organism>
<name>A0ABT9G1G4_LEPDI</name>
<dbReference type="EMBL" id="JAUZEE010000003">
    <property type="protein sequence ID" value="MDP4300334.1"/>
    <property type="molecule type" value="Genomic_DNA"/>
</dbReference>
<feature type="transmembrane region" description="Helical" evidence="1">
    <location>
        <begin position="123"/>
        <end position="148"/>
    </location>
</feature>
<accession>A0ABT9G1G4</accession>
<keyword evidence="1" id="KW-1133">Transmembrane helix</keyword>
<reference evidence="2 3" key="1">
    <citation type="submission" date="2023-08" db="EMBL/GenBank/DDBJ databases">
        <authorList>
            <person name="Roldan D.M."/>
            <person name="Menes R.J."/>
        </authorList>
    </citation>
    <scope>NUCLEOTIDE SEQUENCE [LARGE SCALE GENOMIC DNA]</scope>
    <source>
        <strain evidence="2 3">CCM 2812</strain>
    </source>
</reference>
<feature type="transmembrane region" description="Helical" evidence="1">
    <location>
        <begin position="95"/>
        <end position="117"/>
    </location>
</feature>
<dbReference type="Proteomes" id="UP001235760">
    <property type="component" value="Unassembled WGS sequence"/>
</dbReference>
<keyword evidence="3" id="KW-1185">Reference proteome</keyword>
<keyword evidence="1" id="KW-0472">Membrane</keyword>
<keyword evidence="1" id="KW-0812">Transmembrane</keyword>
<comment type="caution">
    <text evidence="2">The sequence shown here is derived from an EMBL/GenBank/DDBJ whole genome shotgun (WGS) entry which is preliminary data.</text>
</comment>
<evidence type="ECO:0000313" key="3">
    <source>
        <dbReference type="Proteomes" id="UP001235760"/>
    </source>
</evidence>